<dbReference type="RefSeq" id="WP_129734204.1">
    <property type="nucleotide sequence ID" value="NZ_PRLM01000001.1"/>
</dbReference>
<dbReference type="SUPFAM" id="SSF75011">
    <property type="entry name" value="3-carboxy-cis,cis-mucoante lactonizing enzyme"/>
    <property type="match status" value="1"/>
</dbReference>
<dbReference type="Proteomes" id="UP001191019">
    <property type="component" value="Unassembled WGS sequence"/>
</dbReference>
<accession>A0ABY0FMN4</accession>
<keyword evidence="1" id="KW-1133">Transmembrane helix</keyword>
<evidence type="ECO:0000259" key="2">
    <source>
        <dbReference type="Pfam" id="PF08308"/>
    </source>
</evidence>
<dbReference type="Pfam" id="PF08308">
    <property type="entry name" value="PEGA"/>
    <property type="match status" value="1"/>
</dbReference>
<comment type="caution">
    <text evidence="3">The sequence shown here is derived from an EMBL/GenBank/DDBJ whole genome shotgun (WGS) entry which is preliminary data.</text>
</comment>
<sequence length="470" mass="52979">MNPEKIKRRQSFKIIVSETIMVVAVILTVIILALLVSGYWINSDFKVERQGLLQISSVPTGADVYIDGSSSWLQRTNTSKVLPSGEHTITLTKDGYDSWSKTINISEGLLYRLHYPRLFLLDRTAEEILNVPGTTLATISPDHNSLLLVNNTTEWAYINLDTDNIEPKAIDISQLFSSVSLADNAEKGLFTGQILDTHWDYDGSHVLFKTQSPENITEWVLLDIKNVAKSVNITREFGNNFSEIQILDNSSNNLLAIQNGNLHKIDISNKSLSAVLVESVINFDHYNNEIVFSAANLTESDAPNYYIGYFKIGDSNIAKLQNTTTPAKTTLSRFYEDKYITVLEDTTVSLYQKEDFKLIDTFNLSFIPNTIEVGHDGEFITMSLDSQIATLDMEALAVTEWQTASTNYGWIDNDMVYSVENNSLSVYDYDGLNHRVIANNASPYFPAAITNNKWLYYFNNDTLIREVITD</sequence>
<keyword evidence="4" id="KW-1185">Reference proteome</keyword>
<organism evidence="3 4">
    <name type="scientific">Candidatus Nanosyncoccus alces</name>
    <dbReference type="NCBI Taxonomy" id="2171997"/>
    <lineage>
        <taxon>Bacteria</taxon>
        <taxon>Candidatus Saccharimonadota</taxon>
        <taxon>Candidatus Nanosyncoccalia</taxon>
        <taxon>Candidatus Nanosyncoccales</taxon>
        <taxon>Candidatus Nanosyncoccaceae</taxon>
        <taxon>Candidatus Nanosyncoccus</taxon>
    </lineage>
</organism>
<evidence type="ECO:0000313" key="4">
    <source>
        <dbReference type="Proteomes" id="UP001191019"/>
    </source>
</evidence>
<keyword evidence="1" id="KW-0472">Membrane</keyword>
<feature type="transmembrane region" description="Helical" evidence="1">
    <location>
        <begin position="20"/>
        <end position="41"/>
    </location>
</feature>
<dbReference type="EMBL" id="PRLM01000001">
    <property type="protein sequence ID" value="RYC75090.1"/>
    <property type="molecule type" value="Genomic_DNA"/>
</dbReference>
<keyword evidence="1" id="KW-0812">Transmembrane</keyword>
<protein>
    <recommendedName>
        <fullName evidence="2">PEGA domain-containing protein</fullName>
    </recommendedName>
</protein>
<name>A0ABY0FMN4_9BACT</name>
<reference evidence="3 4" key="2">
    <citation type="journal article" date="2020" name="Cell Rep.">
        <title>Acquisition and Adaptation of Ultra-small Parasitic Reduced Genome Bacteria to Mammalian Hosts.</title>
        <authorList>
            <person name="McLean J.S."/>
            <person name="Bor B."/>
            <person name="Kerns K.A."/>
            <person name="Liu Q."/>
            <person name="To T.T."/>
            <person name="Solden L."/>
            <person name="Hendrickson E.L."/>
            <person name="Wrighton K."/>
            <person name="Shi W."/>
            <person name="He X."/>
        </authorList>
    </citation>
    <scope>NUCLEOTIDE SEQUENCE [LARGE SCALE GENOMIC DNA]</scope>
    <source>
        <strain evidence="3 4">TM7_G3_2_Rum_HOT_351B</strain>
    </source>
</reference>
<feature type="domain" description="PEGA" evidence="2">
    <location>
        <begin position="51"/>
        <end position="113"/>
    </location>
</feature>
<evidence type="ECO:0000313" key="3">
    <source>
        <dbReference type="EMBL" id="RYC75090.1"/>
    </source>
</evidence>
<gene>
    <name evidence="3" type="ORF">G3RUM_00022</name>
</gene>
<dbReference type="InterPro" id="IPR013229">
    <property type="entry name" value="PEGA"/>
</dbReference>
<proteinExistence type="predicted"/>
<evidence type="ECO:0000256" key="1">
    <source>
        <dbReference type="SAM" id="Phobius"/>
    </source>
</evidence>
<reference evidence="3 4" key="1">
    <citation type="journal article" date="2018" name="bioRxiv">
        <title>Evidence of independent acquisition and adaption of ultra-small bacteria to human hosts across the highly diverse yet reduced genomes of the phylum Saccharibacteria.</title>
        <authorList>
            <person name="McLean J.S."/>
            <person name="Bor B."/>
            <person name="To T.T."/>
            <person name="Liu Q."/>
            <person name="Kearns K.A."/>
            <person name="Solden L.M."/>
            <person name="Wrighton K.C."/>
            <person name="He X."/>
            <person name="Shi W."/>
        </authorList>
    </citation>
    <scope>NUCLEOTIDE SEQUENCE [LARGE SCALE GENOMIC DNA]</scope>
    <source>
        <strain evidence="3 4">TM7_G3_2_Rum_HOT_351B</strain>
    </source>
</reference>